<evidence type="ECO:0000313" key="2">
    <source>
        <dbReference type="Proteomes" id="UP001163726"/>
    </source>
</evidence>
<accession>A0ABY7AU20</accession>
<name>A0ABY7AU20_9ALTE</name>
<reference evidence="1" key="1">
    <citation type="submission" date="2022-10" db="EMBL/GenBank/DDBJ databases">
        <title>Catenovulum adriacola sp. nov. isolated in the Harbour of Susak.</title>
        <authorList>
            <person name="Schoch T."/>
            <person name="Reich S.J."/>
            <person name="Stoeferle S."/>
            <person name="Flaiz M."/>
            <person name="Kazda M."/>
            <person name="Riedel C.U."/>
            <person name="Duerre P."/>
        </authorList>
    </citation>
    <scope>NUCLEOTIDE SEQUENCE</scope>
    <source>
        <strain evidence="1">TS8</strain>
        <plasmid evidence="1">pCadTS8_1</plasmid>
    </source>
</reference>
<evidence type="ECO:0000313" key="1">
    <source>
        <dbReference type="EMBL" id="WAJ71854.1"/>
    </source>
</evidence>
<dbReference type="EMBL" id="CP109966">
    <property type="protein sequence ID" value="WAJ71854.1"/>
    <property type="molecule type" value="Genomic_DNA"/>
</dbReference>
<keyword evidence="2" id="KW-1185">Reference proteome</keyword>
<keyword evidence="1" id="KW-0614">Plasmid</keyword>
<organism evidence="1 2">
    <name type="scientific">Catenovulum adriaticum</name>
    <dbReference type="NCBI Taxonomy" id="2984846"/>
    <lineage>
        <taxon>Bacteria</taxon>
        <taxon>Pseudomonadati</taxon>
        <taxon>Pseudomonadota</taxon>
        <taxon>Gammaproteobacteria</taxon>
        <taxon>Alteromonadales</taxon>
        <taxon>Alteromonadaceae</taxon>
        <taxon>Catenovulum</taxon>
    </lineage>
</organism>
<evidence type="ECO:0008006" key="3">
    <source>
        <dbReference type="Google" id="ProtNLM"/>
    </source>
</evidence>
<protein>
    <recommendedName>
        <fullName evidence="3">Lipoprotein</fullName>
    </recommendedName>
</protein>
<geneLocation type="plasmid" evidence="1 2">
    <name>pCadTS8_1</name>
</geneLocation>
<dbReference type="Proteomes" id="UP001163726">
    <property type="component" value="Plasmid pCadTS8_1"/>
</dbReference>
<sequence length="183" mass="20167">MNFLKSSCLCIAINIVGCAYSPAPYQVVDSLPYKHGYMAGFYKTGVTEEVVKAKHYYKITVKLDKGSSKSRAESMLLFHSAKLAQQNGSTGFTIKKIRNTVWCGYSSNEGKAPYVANSGPFSSAFITLIQPTTPAKMLNRKTYRTAETITQNEHTVLQGESKQDAKFNQKANNEACSARLNNA</sequence>
<dbReference type="RefSeq" id="WP_268076576.1">
    <property type="nucleotide sequence ID" value="NZ_CP109966.1"/>
</dbReference>
<gene>
    <name evidence="1" type="ORF">OLW01_14085</name>
</gene>
<proteinExistence type="predicted"/>